<dbReference type="Proteomes" id="UP000542125">
    <property type="component" value="Unassembled WGS sequence"/>
</dbReference>
<feature type="transmembrane region" description="Helical" evidence="7">
    <location>
        <begin position="40"/>
        <end position="59"/>
    </location>
</feature>
<evidence type="ECO:0000256" key="6">
    <source>
        <dbReference type="SAM" id="MobiDB-lite"/>
    </source>
</evidence>
<dbReference type="PANTHER" id="PTHR30482:SF17">
    <property type="entry name" value="ABC TRANSPORTER ATP-BINDING PROTEIN"/>
    <property type="match status" value="1"/>
</dbReference>
<dbReference type="PANTHER" id="PTHR30482">
    <property type="entry name" value="HIGH-AFFINITY BRANCHED-CHAIN AMINO ACID TRANSPORT SYSTEM PERMEASE"/>
    <property type="match status" value="1"/>
</dbReference>
<sequence length="371" mass="39025">MSTVIPPVGTPAAATPAATPRAAHAAPRDTRPVMSRLLKIGPWLLLALLIALPWIAPALGQDYYVGFVRRALIFMLAVAGLNFILGYGGMVALGQAGFIGVGAYTLVAMSDAGFTSAWAMWGAAAVVAGLVSAVVGLVSLRTRGAYFIMITLAFAQMIYYVSVSVNAYGGDDGYNLPQRPALGFGLDSANDATLYWVVLAIVAILFVGLNRMTRSRFGHALVGTRDNETRMLALGYPVFAIQLVAFVIAGALAGLAGALLVTHNSFVSPSVINWTQSATMIVMVLLGGVGRRWGGPIGAGVWIALEELFRGYTEYWHWPLGALLIFLVFFAPRGIAALADVRAKRSFTRDTPVSPAASSAASSAASPKVTS</sequence>
<evidence type="ECO:0000256" key="5">
    <source>
        <dbReference type="ARBA" id="ARBA00023136"/>
    </source>
</evidence>
<keyword evidence="9" id="KW-1185">Reference proteome</keyword>
<comment type="caution">
    <text evidence="8">The sequence shown here is derived from an EMBL/GenBank/DDBJ whole genome shotgun (WGS) entry which is preliminary data.</text>
</comment>
<evidence type="ECO:0000256" key="1">
    <source>
        <dbReference type="ARBA" id="ARBA00004651"/>
    </source>
</evidence>
<feature type="transmembrane region" description="Helical" evidence="7">
    <location>
        <begin position="118"/>
        <end position="138"/>
    </location>
</feature>
<dbReference type="InterPro" id="IPR043428">
    <property type="entry name" value="LivM-like"/>
</dbReference>
<proteinExistence type="predicted"/>
<dbReference type="EMBL" id="JACBYR010000001">
    <property type="protein sequence ID" value="NYE83068.1"/>
    <property type="molecule type" value="Genomic_DNA"/>
</dbReference>
<keyword evidence="4 7" id="KW-1133">Transmembrane helix</keyword>
<gene>
    <name evidence="8" type="ORF">FHW18_002339</name>
</gene>
<evidence type="ECO:0000256" key="2">
    <source>
        <dbReference type="ARBA" id="ARBA00022475"/>
    </source>
</evidence>
<name>A0A7Y9LND9_9BURK</name>
<evidence type="ECO:0000313" key="9">
    <source>
        <dbReference type="Proteomes" id="UP000542125"/>
    </source>
</evidence>
<organism evidence="8 9">
    <name type="scientific">Pigmentiphaga litoralis</name>
    <dbReference type="NCBI Taxonomy" id="516702"/>
    <lineage>
        <taxon>Bacteria</taxon>
        <taxon>Pseudomonadati</taxon>
        <taxon>Pseudomonadota</taxon>
        <taxon>Betaproteobacteria</taxon>
        <taxon>Burkholderiales</taxon>
        <taxon>Alcaligenaceae</taxon>
        <taxon>Pigmentiphaga</taxon>
    </lineage>
</organism>
<accession>A0A7Y9LND9</accession>
<reference evidence="8 9" key="1">
    <citation type="submission" date="2020-07" db="EMBL/GenBank/DDBJ databases">
        <title>Genomic Encyclopedia of Type Strains, Phase IV (KMG-V): Genome sequencing to study the core and pangenomes of soil and plant-associated prokaryotes.</title>
        <authorList>
            <person name="Whitman W."/>
        </authorList>
    </citation>
    <scope>NUCLEOTIDE SEQUENCE [LARGE SCALE GENOMIC DNA]</scope>
    <source>
        <strain evidence="8 9">SAS40</strain>
    </source>
</reference>
<feature type="transmembrane region" description="Helical" evidence="7">
    <location>
        <begin position="145"/>
        <end position="162"/>
    </location>
</feature>
<comment type="subcellular location">
    <subcellularLocation>
        <location evidence="1">Cell membrane</location>
        <topology evidence="1">Multi-pass membrane protein</topology>
    </subcellularLocation>
</comment>
<keyword evidence="2" id="KW-1003">Cell membrane</keyword>
<keyword evidence="3 7" id="KW-0812">Transmembrane</keyword>
<feature type="region of interest" description="Disordered" evidence="6">
    <location>
        <begin position="350"/>
        <end position="371"/>
    </location>
</feature>
<feature type="region of interest" description="Disordered" evidence="6">
    <location>
        <begin position="1"/>
        <end position="21"/>
    </location>
</feature>
<evidence type="ECO:0000256" key="7">
    <source>
        <dbReference type="SAM" id="Phobius"/>
    </source>
</evidence>
<feature type="transmembrane region" description="Helical" evidence="7">
    <location>
        <begin position="233"/>
        <end position="260"/>
    </location>
</feature>
<dbReference type="AlphaFoldDB" id="A0A7Y9LND9"/>
<feature type="compositionally biased region" description="Low complexity" evidence="6">
    <location>
        <begin position="354"/>
        <end position="371"/>
    </location>
</feature>
<evidence type="ECO:0000256" key="3">
    <source>
        <dbReference type="ARBA" id="ARBA00022692"/>
    </source>
</evidence>
<dbReference type="GO" id="GO:0015658">
    <property type="term" value="F:branched-chain amino acid transmembrane transporter activity"/>
    <property type="evidence" value="ECO:0007669"/>
    <property type="project" value="InterPro"/>
</dbReference>
<evidence type="ECO:0000256" key="4">
    <source>
        <dbReference type="ARBA" id="ARBA00022989"/>
    </source>
</evidence>
<dbReference type="CDD" id="cd06581">
    <property type="entry name" value="TM_PBP1_LivM_like"/>
    <property type="match status" value="1"/>
</dbReference>
<feature type="transmembrane region" description="Helical" evidence="7">
    <location>
        <begin position="71"/>
        <end position="98"/>
    </location>
</feature>
<dbReference type="Pfam" id="PF02653">
    <property type="entry name" value="BPD_transp_2"/>
    <property type="match status" value="1"/>
</dbReference>
<keyword evidence="5 7" id="KW-0472">Membrane</keyword>
<feature type="transmembrane region" description="Helical" evidence="7">
    <location>
        <begin position="318"/>
        <end position="339"/>
    </location>
</feature>
<evidence type="ECO:0000313" key="8">
    <source>
        <dbReference type="EMBL" id="NYE83068.1"/>
    </source>
</evidence>
<feature type="transmembrane region" description="Helical" evidence="7">
    <location>
        <begin position="193"/>
        <end position="212"/>
    </location>
</feature>
<dbReference type="GO" id="GO:0005886">
    <property type="term" value="C:plasma membrane"/>
    <property type="evidence" value="ECO:0007669"/>
    <property type="project" value="UniProtKB-SubCell"/>
</dbReference>
<protein>
    <submittedName>
        <fullName evidence="8">Branched-chain amino acid transport system permease protein</fullName>
    </submittedName>
</protein>
<dbReference type="InterPro" id="IPR001851">
    <property type="entry name" value="ABC_transp_permease"/>
</dbReference>